<keyword evidence="2 3" id="KW-0479">Metal-binding</keyword>
<dbReference type="InterPro" id="IPR001128">
    <property type="entry name" value="Cyt_P450"/>
</dbReference>
<accession>A0A835M4F8</accession>
<dbReference type="GO" id="GO:0004497">
    <property type="term" value="F:monooxygenase activity"/>
    <property type="evidence" value="ECO:0007669"/>
    <property type="project" value="UniProtKB-KW"/>
</dbReference>
<dbReference type="FunFam" id="1.10.630.10:FF:000163">
    <property type="entry name" value="Geraniol 8-hydroxylase"/>
    <property type="match status" value="1"/>
</dbReference>
<dbReference type="PANTHER" id="PTHR47950">
    <property type="entry name" value="CYTOCHROME P450, FAMILY 76, SUBFAMILY C, POLYPEPTIDE 5-RELATED"/>
    <property type="match status" value="1"/>
</dbReference>
<dbReference type="Pfam" id="PF13963">
    <property type="entry name" value="Transpos_assoc"/>
    <property type="match status" value="1"/>
</dbReference>
<dbReference type="EMBL" id="JADFTS010000002">
    <property type="protein sequence ID" value="KAF9619268.1"/>
    <property type="molecule type" value="Genomic_DNA"/>
</dbReference>
<sequence>ATNKYEVGVDEFNEFESKHAEDEKILRCPCNECKNLEHFDIDTVKFHLMSKGIAMTYDLFILHKEEVQVPVEDEGFKNTNIYHPETYELFKATNEGGVTSVNAISGILDDCKPRIGSWNHEVELKDNLSSYRYMQSPSQSVLWPLLLGSWFASPHKIEEVRKTTSRASRIASAVNTMVVSSAEVAMDMFKNHDLSFSGRATKEALKVDSYDEASMALGQYGPYWRMLRRICTTELFTSSRINGTKNSRLKCVDDMIRWMWDEAQNQGSVEVAWFVSLMSFNVTSNIMLSKRLVDPQSKKGAEFFELISQAIALGATPNIADFFPFLRWLDPQERQSGHRNENKDFLDVMLNFQGNEKDGEPAKISKKNIGIMILELFAASTDTTASTVEWAMTELLRSRAVMRNVQAEIDQVVGLNKKVEEVDIGSLHYLQAVVKETLRLHPPIPLLIPRKAREDTEFMGYSIPEGTEILVNVWAIGRDPIYWDDALSFKPERFLSSNTDYKGQHFQFIPFGAGRRMCVGMSSAHRTLHLALGSLIQSFEWALEDGIIPENMDMTERLDVALRKADPLKAVIKLRRVQQSAQSMTKMKFKPMIFQPFYLGSTKFSFP</sequence>
<evidence type="ECO:0000259" key="4">
    <source>
        <dbReference type="Pfam" id="PF13963"/>
    </source>
</evidence>
<dbReference type="GO" id="GO:0044550">
    <property type="term" value="P:secondary metabolite biosynthetic process"/>
    <property type="evidence" value="ECO:0007669"/>
    <property type="project" value="UniProtKB-ARBA"/>
</dbReference>
<dbReference type="PRINTS" id="PR00463">
    <property type="entry name" value="EP450I"/>
</dbReference>
<dbReference type="CDD" id="cd11073">
    <property type="entry name" value="CYP76-like"/>
    <property type="match status" value="1"/>
</dbReference>
<feature type="non-terminal residue" evidence="5">
    <location>
        <position position="607"/>
    </location>
</feature>
<gene>
    <name evidence="5" type="ORF">IFM89_006455</name>
</gene>
<name>A0A835M4F8_9MAGN</name>
<dbReference type="Proteomes" id="UP000631114">
    <property type="component" value="Unassembled WGS sequence"/>
</dbReference>
<dbReference type="AlphaFoldDB" id="A0A835M4F8"/>
<evidence type="ECO:0000313" key="5">
    <source>
        <dbReference type="EMBL" id="KAF9619268.1"/>
    </source>
</evidence>
<keyword evidence="6" id="KW-1185">Reference proteome</keyword>
<organism evidence="5 6">
    <name type="scientific">Coptis chinensis</name>
    <dbReference type="NCBI Taxonomy" id="261450"/>
    <lineage>
        <taxon>Eukaryota</taxon>
        <taxon>Viridiplantae</taxon>
        <taxon>Streptophyta</taxon>
        <taxon>Embryophyta</taxon>
        <taxon>Tracheophyta</taxon>
        <taxon>Spermatophyta</taxon>
        <taxon>Magnoliopsida</taxon>
        <taxon>Ranunculales</taxon>
        <taxon>Ranunculaceae</taxon>
        <taxon>Coptidoideae</taxon>
        <taxon>Coptis</taxon>
    </lineage>
</organism>
<dbReference type="InterPro" id="IPR017972">
    <property type="entry name" value="Cyt_P450_CS"/>
</dbReference>
<comment type="caution">
    <text evidence="5">The sequence shown here is derived from an EMBL/GenBank/DDBJ whole genome shotgun (WGS) entry which is preliminary data.</text>
</comment>
<dbReference type="Gene3D" id="1.10.630.10">
    <property type="entry name" value="Cytochrome P450"/>
    <property type="match status" value="1"/>
</dbReference>
<dbReference type="InterPro" id="IPR036396">
    <property type="entry name" value="Cyt_P450_sf"/>
</dbReference>
<evidence type="ECO:0000313" key="6">
    <source>
        <dbReference type="Proteomes" id="UP000631114"/>
    </source>
</evidence>
<dbReference type="SUPFAM" id="SSF48264">
    <property type="entry name" value="Cytochrome P450"/>
    <property type="match status" value="1"/>
</dbReference>
<dbReference type="OrthoDB" id="1055148at2759"/>
<proteinExistence type="inferred from homology"/>
<protein>
    <recommendedName>
        <fullName evidence="4">Transposase-associated domain-containing protein</fullName>
    </recommendedName>
</protein>
<dbReference type="GO" id="GO:0020037">
    <property type="term" value="F:heme binding"/>
    <property type="evidence" value="ECO:0007669"/>
    <property type="project" value="InterPro"/>
</dbReference>
<keyword evidence="3" id="KW-0560">Oxidoreductase</keyword>
<dbReference type="Pfam" id="PF00067">
    <property type="entry name" value="p450"/>
    <property type="match status" value="2"/>
</dbReference>
<evidence type="ECO:0000256" key="3">
    <source>
        <dbReference type="RuleBase" id="RU000461"/>
    </source>
</evidence>
<comment type="similarity">
    <text evidence="1 3">Belongs to the cytochrome P450 family.</text>
</comment>
<keyword evidence="2 3" id="KW-0408">Iron</keyword>
<dbReference type="GO" id="GO:0016705">
    <property type="term" value="F:oxidoreductase activity, acting on paired donors, with incorporation or reduction of molecular oxygen"/>
    <property type="evidence" value="ECO:0007669"/>
    <property type="project" value="InterPro"/>
</dbReference>
<comment type="cofactor">
    <cofactor evidence="2">
        <name>heme</name>
        <dbReference type="ChEBI" id="CHEBI:30413"/>
    </cofactor>
</comment>
<keyword evidence="2 3" id="KW-0349">Heme</keyword>
<feature type="domain" description="Transposase-associated" evidence="4">
    <location>
        <begin position="2"/>
        <end position="65"/>
    </location>
</feature>
<evidence type="ECO:0000256" key="1">
    <source>
        <dbReference type="ARBA" id="ARBA00010617"/>
    </source>
</evidence>
<dbReference type="PRINTS" id="PR00385">
    <property type="entry name" value="P450"/>
</dbReference>
<keyword evidence="3" id="KW-0503">Monooxygenase</keyword>
<feature type="binding site" description="axial binding residue" evidence="2">
    <location>
        <position position="518"/>
    </location>
    <ligand>
        <name>heme</name>
        <dbReference type="ChEBI" id="CHEBI:30413"/>
    </ligand>
    <ligandPart>
        <name>Fe</name>
        <dbReference type="ChEBI" id="CHEBI:18248"/>
    </ligandPart>
</feature>
<evidence type="ECO:0000256" key="2">
    <source>
        <dbReference type="PIRSR" id="PIRSR602401-1"/>
    </source>
</evidence>
<dbReference type="InterPro" id="IPR029480">
    <property type="entry name" value="Transpos_assoc"/>
</dbReference>
<dbReference type="PANTHER" id="PTHR47950:SF14">
    <property type="entry name" value="CYTOCHROME P450 76A2-LIKE ISOFORM X1"/>
    <property type="match status" value="1"/>
</dbReference>
<dbReference type="InterPro" id="IPR002401">
    <property type="entry name" value="Cyt_P450_E_grp-I"/>
</dbReference>
<reference evidence="5 6" key="1">
    <citation type="submission" date="2020-10" db="EMBL/GenBank/DDBJ databases">
        <title>The Coptis chinensis genome and diversification of protoberbering-type alkaloids.</title>
        <authorList>
            <person name="Wang B."/>
            <person name="Shu S."/>
            <person name="Song C."/>
            <person name="Liu Y."/>
        </authorList>
    </citation>
    <scope>NUCLEOTIDE SEQUENCE [LARGE SCALE GENOMIC DNA]</scope>
    <source>
        <strain evidence="5">HL-2020</strain>
        <tissue evidence="5">Leaf</tissue>
    </source>
</reference>
<dbReference type="PROSITE" id="PS00086">
    <property type="entry name" value="CYTOCHROME_P450"/>
    <property type="match status" value="1"/>
</dbReference>
<dbReference type="GO" id="GO:0005506">
    <property type="term" value="F:iron ion binding"/>
    <property type="evidence" value="ECO:0007669"/>
    <property type="project" value="InterPro"/>
</dbReference>